<dbReference type="RefSeq" id="WP_379900531.1">
    <property type="nucleotide sequence ID" value="NZ_JBHRTR010000026.1"/>
</dbReference>
<feature type="transmembrane region" description="Helical" evidence="1">
    <location>
        <begin position="66"/>
        <end position="87"/>
    </location>
</feature>
<dbReference type="EMBL" id="JBHRTR010000026">
    <property type="protein sequence ID" value="MFC3227921.1"/>
    <property type="molecule type" value="Genomic_DNA"/>
</dbReference>
<protein>
    <submittedName>
        <fullName evidence="2">DUF1275 family protein</fullName>
    </submittedName>
</protein>
<evidence type="ECO:0000256" key="1">
    <source>
        <dbReference type="SAM" id="Phobius"/>
    </source>
</evidence>
<dbReference type="InterPro" id="IPR010699">
    <property type="entry name" value="DUF1275"/>
</dbReference>
<feature type="transmembrane region" description="Helical" evidence="1">
    <location>
        <begin position="16"/>
        <end position="46"/>
    </location>
</feature>
<keyword evidence="3" id="KW-1185">Reference proteome</keyword>
<accession>A0ABV7KZY7</accession>
<name>A0ABV7KZY7_9PROT</name>
<keyword evidence="1" id="KW-0472">Membrane</keyword>
<comment type="caution">
    <text evidence="2">The sequence shown here is derived from an EMBL/GenBank/DDBJ whole genome shotgun (WGS) entry which is preliminary data.</text>
</comment>
<dbReference type="PANTHER" id="PTHR37314">
    <property type="entry name" value="SLR0142 PROTEIN"/>
    <property type="match status" value="1"/>
</dbReference>
<sequence length="252" mass="26089">MTASAPAGSARALPILLAYVTAYVDVTCYLALFNTFTAFIAGSVILLGTELIHETDGGVAFNDSTVPIKLTVVLGYLAFTTLWVLLLRRLRNWRPLLVVLLGVEAVLLALFTAGGWQTAPLAGPQAFATLSLALLAVLTMSLQSAIQEMLLRGPMPTSVSAGNLTKLAGLALDAMRRRRAGQLPEGGTRSLVLPFFAALLAFVVGAISGAYGYAEFGFPAMIAPTLLLALAALLATGAATAAPAGAGQGRQT</sequence>
<feature type="transmembrane region" description="Helical" evidence="1">
    <location>
        <begin position="220"/>
        <end position="242"/>
    </location>
</feature>
<dbReference type="Proteomes" id="UP001595528">
    <property type="component" value="Unassembled WGS sequence"/>
</dbReference>
<keyword evidence="1" id="KW-1133">Transmembrane helix</keyword>
<gene>
    <name evidence="2" type="ORF">ACFOGJ_11805</name>
</gene>
<feature type="transmembrane region" description="Helical" evidence="1">
    <location>
        <begin position="96"/>
        <end position="116"/>
    </location>
</feature>
<evidence type="ECO:0000313" key="3">
    <source>
        <dbReference type="Proteomes" id="UP001595528"/>
    </source>
</evidence>
<keyword evidence="1" id="KW-0812">Transmembrane</keyword>
<feature type="transmembrane region" description="Helical" evidence="1">
    <location>
        <begin position="191"/>
        <end position="214"/>
    </location>
</feature>
<reference evidence="3" key="1">
    <citation type="journal article" date="2019" name="Int. J. Syst. Evol. Microbiol.">
        <title>The Global Catalogue of Microorganisms (GCM) 10K type strain sequencing project: providing services to taxonomists for standard genome sequencing and annotation.</title>
        <authorList>
            <consortium name="The Broad Institute Genomics Platform"/>
            <consortium name="The Broad Institute Genome Sequencing Center for Infectious Disease"/>
            <person name="Wu L."/>
            <person name="Ma J."/>
        </authorList>
    </citation>
    <scope>NUCLEOTIDE SEQUENCE [LARGE SCALE GENOMIC DNA]</scope>
    <source>
        <strain evidence="3">KCTC 42964</strain>
    </source>
</reference>
<organism evidence="2 3">
    <name type="scientific">Marinibaculum pumilum</name>
    <dbReference type="NCBI Taxonomy" id="1766165"/>
    <lineage>
        <taxon>Bacteria</taxon>
        <taxon>Pseudomonadati</taxon>
        <taxon>Pseudomonadota</taxon>
        <taxon>Alphaproteobacteria</taxon>
        <taxon>Rhodospirillales</taxon>
        <taxon>Rhodospirillaceae</taxon>
        <taxon>Marinibaculum</taxon>
    </lineage>
</organism>
<feature type="transmembrane region" description="Helical" evidence="1">
    <location>
        <begin position="122"/>
        <end position="142"/>
    </location>
</feature>
<proteinExistence type="predicted"/>
<dbReference type="Pfam" id="PF06912">
    <property type="entry name" value="DUF1275"/>
    <property type="match status" value="1"/>
</dbReference>
<evidence type="ECO:0000313" key="2">
    <source>
        <dbReference type="EMBL" id="MFC3227921.1"/>
    </source>
</evidence>